<dbReference type="Proteomes" id="UP000033047">
    <property type="component" value="Unassembled WGS sequence"/>
</dbReference>
<dbReference type="InterPro" id="IPR014327">
    <property type="entry name" value="RNA_pol_sigma70_bacteroid"/>
</dbReference>
<dbReference type="InterPro" id="IPR007627">
    <property type="entry name" value="RNA_pol_sigma70_r2"/>
</dbReference>
<keyword evidence="3" id="KW-0731">Sigma factor</keyword>
<dbReference type="RefSeq" id="WP_010800805.1">
    <property type="nucleotide sequence ID" value="NZ_KQ033912.1"/>
</dbReference>
<dbReference type="PANTHER" id="PTHR43133">
    <property type="entry name" value="RNA POLYMERASE ECF-TYPE SIGMA FACTO"/>
    <property type="match status" value="1"/>
</dbReference>
<dbReference type="AlphaFoldDB" id="A0A0F5JEW9"/>
<dbReference type="Gene3D" id="1.10.1740.10">
    <property type="match status" value="1"/>
</dbReference>
<gene>
    <name evidence="7" type="ORF">HMPREF1535_02247</name>
</gene>
<evidence type="ECO:0000259" key="6">
    <source>
        <dbReference type="Pfam" id="PF08281"/>
    </source>
</evidence>
<sequence>MGKLDKQQEYFVLSALKQDSKEAFSLLFQTYYTDLVLFCGNFIKDKDSCEDIVQSIFLKLWNERKNIQIETSLKSYLLKAVRNSCFDEFRHLEIVRQYETEYENTVLDSYDTENYVLYSDLHDHLRHALEQVPELYREAFELNRFEGLKYREIAEKLNVSERTVEVRVSKTLELLRKYLKDFFMLLLSIGIP</sequence>
<dbReference type="InterPro" id="IPR013249">
    <property type="entry name" value="RNA_pol_sigma70_r4_t2"/>
</dbReference>
<keyword evidence="2" id="KW-0805">Transcription regulation</keyword>
<dbReference type="InterPro" id="IPR013324">
    <property type="entry name" value="RNA_pol_sigma_r3/r4-like"/>
</dbReference>
<dbReference type="SUPFAM" id="SSF88659">
    <property type="entry name" value="Sigma3 and sigma4 domains of RNA polymerase sigma factors"/>
    <property type="match status" value="1"/>
</dbReference>
<comment type="similarity">
    <text evidence="1">Belongs to the sigma-70 factor family. ECF subfamily.</text>
</comment>
<dbReference type="EMBL" id="AQHV01000011">
    <property type="protein sequence ID" value="KKB56273.1"/>
    <property type="molecule type" value="Genomic_DNA"/>
</dbReference>
<evidence type="ECO:0000256" key="1">
    <source>
        <dbReference type="ARBA" id="ARBA00010641"/>
    </source>
</evidence>
<evidence type="ECO:0000313" key="8">
    <source>
        <dbReference type="Proteomes" id="UP000033047"/>
    </source>
</evidence>
<dbReference type="GO" id="GO:0006352">
    <property type="term" value="P:DNA-templated transcription initiation"/>
    <property type="evidence" value="ECO:0007669"/>
    <property type="project" value="InterPro"/>
</dbReference>
<dbReference type="GO" id="GO:0016987">
    <property type="term" value="F:sigma factor activity"/>
    <property type="evidence" value="ECO:0007669"/>
    <property type="project" value="UniProtKB-KW"/>
</dbReference>
<dbReference type="Pfam" id="PF04542">
    <property type="entry name" value="Sigma70_r2"/>
    <property type="match status" value="1"/>
</dbReference>
<reference evidence="7 8" key="1">
    <citation type="submission" date="2013-04" db="EMBL/GenBank/DDBJ databases">
        <title>The Genome Sequence of Parabacteroides goldsteinii DSM 19448.</title>
        <authorList>
            <consortium name="The Broad Institute Genomics Platform"/>
            <person name="Earl A."/>
            <person name="Ward D."/>
            <person name="Feldgarden M."/>
            <person name="Gevers D."/>
            <person name="Martens E."/>
            <person name="Sakamoto M."/>
            <person name="Benno Y."/>
            <person name="Song Y."/>
            <person name="Liu C."/>
            <person name="Lee J."/>
            <person name="Bolanos M."/>
            <person name="Vaisanen M.L."/>
            <person name="Finegold S.M."/>
            <person name="Walker B."/>
            <person name="Young S."/>
            <person name="Zeng Q."/>
            <person name="Gargeya S."/>
            <person name="Fitzgerald M."/>
            <person name="Haas B."/>
            <person name="Abouelleil A."/>
            <person name="Allen A.W."/>
            <person name="Alvarado L."/>
            <person name="Arachchi H.M."/>
            <person name="Berlin A.M."/>
            <person name="Chapman S.B."/>
            <person name="Gainer-Dewar J."/>
            <person name="Goldberg J."/>
            <person name="Griggs A."/>
            <person name="Gujja S."/>
            <person name="Hansen M."/>
            <person name="Howarth C."/>
            <person name="Imamovic A."/>
            <person name="Ireland A."/>
            <person name="Larimer J."/>
            <person name="McCowan C."/>
            <person name="Murphy C."/>
            <person name="Pearson M."/>
            <person name="Poon T.W."/>
            <person name="Priest M."/>
            <person name="Roberts A."/>
            <person name="Saif S."/>
            <person name="Shea T."/>
            <person name="Sisk P."/>
            <person name="Sykes S."/>
            <person name="Wortman J."/>
            <person name="Nusbaum C."/>
            <person name="Birren B."/>
        </authorList>
    </citation>
    <scope>NUCLEOTIDE SEQUENCE [LARGE SCALE GENOMIC DNA]</scope>
    <source>
        <strain evidence="7 8">DSM 19448</strain>
    </source>
</reference>
<dbReference type="InterPro" id="IPR036388">
    <property type="entry name" value="WH-like_DNA-bd_sf"/>
</dbReference>
<evidence type="ECO:0000313" key="7">
    <source>
        <dbReference type="EMBL" id="KKB56273.1"/>
    </source>
</evidence>
<dbReference type="CDD" id="cd06171">
    <property type="entry name" value="Sigma70_r4"/>
    <property type="match status" value="1"/>
</dbReference>
<dbReference type="InterPro" id="IPR014284">
    <property type="entry name" value="RNA_pol_sigma-70_dom"/>
</dbReference>
<proteinExistence type="inferred from homology"/>
<evidence type="ECO:0000256" key="2">
    <source>
        <dbReference type="ARBA" id="ARBA00023015"/>
    </source>
</evidence>
<dbReference type="SUPFAM" id="SSF88946">
    <property type="entry name" value="Sigma2 domain of RNA polymerase sigma factors"/>
    <property type="match status" value="1"/>
</dbReference>
<dbReference type="PATRIC" id="fig|927665.4.peg.2311"/>
<dbReference type="NCBIfam" id="TIGR02937">
    <property type="entry name" value="sigma70-ECF"/>
    <property type="match status" value="1"/>
</dbReference>
<dbReference type="HOGENOM" id="CLU_047691_4_4_10"/>
<dbReference type="InterPro" id="IPR013325">
    <property type="entry name" value="RNA_pol_sigma_r2"/>
</dbReference>
<dbReference type="GO" id="GO:0003677">
    <property type="term" value="F:DNA binding"/>
    <property type="evidence" value="ECO:0007669"/>
    <property type="project" value="InterPro"/>
</dbReference>
<name>A0A0F5JEW9_9BACT</name>
<keyword evidence="4" id="KW-0804">Transcription</keyword>
<dbReference type="Pfam" id="PF08281">
    <property type="entry name" value="Sigma70_r4_2"/>
    <property type="match status" value="1"/>
</dbReference>
<dbReference type="STRING" id="927665.HMPREF1535_02247"/>
<evidence type="ECO:0000256" key="3">
    <source>
        <dbReference type="ARBA" id="ARBA00023082"/>
    </source>
</evidence>
<dbReference type="PANTHER" id="PTHR43133:SF46">
    <property type="entry name" value="RNA POLYMERASE SIGMA-70 FACTOR ECF SUBFAMILY"/>
    <property type="match status" value="1"/>
</dbReference>
<evidence type="ECO:0000256" key="4">
    <source>
        <dbReference type="ARBA" id="ARBA00023163"/>
    </source>
</evidence>
<organism evidence="7 8">
    <name type="scientific">Parabacteroides goldsteinii DSM 19448 = WAL 12034</name>
    <dbReference type="NCBI Taxonomy" id="927665"/>
    <lineage>
        <taxon>Bacteria</taxon>
        <taxon>Pseudomonadati</taxon>
        <taxon>Bacteroidota</taxon>
        <taxon>Bacteroidia</taxon>
        <taxon>Bacteroidales</taxon>
        <taxon>Tannerellaceae</taxon>
        <taxon>Parabacteroides</taxon>
    </lineage>
</organism>
<evidence type="ECO:0000259" key="5">
    <source>
        <dbReference type="Pfam" id="PF04542"/>
    </source>
</evidence>
<feature type="domain" description="RNA polymerase sigma factor 70 region 4 type 2" evidence="6">
    <location>
        <begin position="125"/>
        <end position="173"/>
    </location>
</feature>
<dbReference type="InterPro" id="IPR039425">
    <property type="entry name" value="RNA_pol_sigma-70-like"/>
</dbReference>
<dbReference type="NCBIfam" id="TIGR02985">
    <property type="entry name" value="Sig70_bacteroi1"/>
    <property type="match status" value="1"/>
</dbReference>
<comment type="caution">
    <text evidence="7">The sequence shown here is derived from an EMBL/GenBank/DDBJ whole genome shotgun (WGS) entry which is preliminary data.</text>
</comment>
<feature type="domain" description="RNA polymerase sigma-70 region 2" evidence="5">
    <location>
        <begin position="27"/>
        <end position="91"/>
    </location>
</feature>
<dbReference type="Gene3D" id="1.10.10.10">
    <property type="entry name" value="Winged helix-like DNA-binding domain superfamily/Winged helix DNA-binding domain"/>
    <property type="match status" value="1"/>
</dbReference>
<accession>A0A0F5JEW9</accession>
<protein>
    <submittedName>
        <fullName evidence="7">RNA polymerase sigma-70 factor</fullName>
    </submittedName>
</protein>